<evidence type="ECO:0000313" key="3">
    <source>
        <dbReference type="Proteomes" id="UP000036403"/>
    </source>
</evidence>
<protein>
    <submittedName>
        <fullName evidence="2">Uncharacterized protein</fullName>
    </submittedName>
</protein>
<gene>
    <name evidence="2" type="ORF">RF55_6663</name>
</gene>
<keyword evidence="1" id="KW-0472">Membrane</keyword>
<comment type="caution">
    <text evidence="2">The sequence shown here is derived from an EMBL/GenBank/DDBJ whole genome shotgun (WGS) entry which is preliminary data.</text>
</comment>
<accession>A0A0J7KS71</accession>
<proteinExistence type="predicted"/>
<feature type="transmembrane region" description="Helical" evidence="1">
    <location>
        <begin position="86"/>
        <end position="105"/>
    </location>
</feature>
<evidence type="ECO:0000313" key="2">
    <source>
        <dbReference type="EMBL" id="KMQ93247.1"/>
    </source>
</evidence>
<organism evidence="2 3">
    <name type="scientific">Lasius niger</name>
    <name type="common">Black garden ant</name>
    <dbReference type="NCBI Taxonomy" id="67767"/>
    <lineage>
        <taxon>Eukaryota</taxon>
        <taxon>Metazoa</taxon>
        <taxon>Ecdysozoa</taxon>
        <taxon>Arthropoda</taxon>
        <taxon>Hexapoda</taxon>
        <taxon>Insecta</taxon>
        <taxon>Pterygota</taxon>
        <taxon>Neoptera</taxon>
        <taxon>Endopterygota</taxon>
        <taxon>Hymenoptera</taxon>
        <taxon>Apocrita</taxon>
        <taxon>Aculeata</taxon>
        <taxon>Formicoidea</taxon>
        <taxon>Formicidae</taxon>
        <taxon>Formicinae</taxon>
        <taxon>Lasius</taxon>
        <taxon>Lasius</taxon>
    </lineage>
</organism>
<dbReference type="EMBL" id="LBMM01003679">
    <property type="protein sequence ID" value="KMQ93247.1"/>
    <property type="molecule type" value="Genomic_DNA"/>
</dbReference>
<keyword evidence="1" id="KW-0812">Transmembrane</keyword>
<reference evidence="2 3" key="1">
    <citation type="submission" date="2015-04" db="EMBL/GenBank/DDBJ databases">
        <title>Lasius niger genome sequencing.</title>
        <authorList>
            <person name="Konorov E.A."/>
            <person name="Nikitin M.A."/>
            <person name="Kirill M.V."/>
            <person name="Chang P."/>
        </authorList>
    </citation>
    <scope>NUCLEOTIDE SEQUENCE [LARGE SCALE GENOMIC DNA]</scope>
    <source>
        <tissue evidence="2">Whole</tissue>
    </source>
</reference>
<dbReference type="PaxDb" id="67767-A0A0J7KS71"/>
<keyword evidence="3" id="KW-1185">Reference proteome</keyword>
<dbReference type="AlphaFoldDB" id="A0A0J7KS71"/>
<sequence>MAVGAEAEEAASPSTEISYVPIDAMNVAGDPNPPSIPKSATPLHTRVGGLEDGAIGILFITLLAVAVLPAADLISDVFATAFSEGAVLAAVIAVFAAIAAVIAVADAAAAAVGAAAATAAFTSMTGMVAAFLTPVTQES</sequence>
<keyword evidence="1" id="KW-1133">Transmembrane helix</keyword>
<evidence type="ECO:0000256" key="1">
    <source>
        <dbReference type="SAM" id="Phobius"/>
    </source>
</evidence>
<name>A0A0J7KS71_LASNI</name>
<feature type="transmembrane region" description="Helical" evidence="1">
    <location>
        <begin position="111"/>
        <end position="132"/>
    </location>
</feature>
<feature type="transmembrane region" description="Helical" evidence="1">
    <location>
        <begin position="53"/>
        <end position="74"/>
    </location>
</feature>
<dbReference type="Proteomes" id="UP000036403">
    <property type="component" value="Unassembled WGS sequence"/>
</dbReference>